<comment type="caution">
    <text evidence="1">The sequence shown here is derived from an EMBL/GenBank/DDBJ whole genome shotgun (WGS) entry which is preliminary data.</text>
</comment>
<dbReference type="Gene3D" id="3.30.1460.10">
    <property type="match status" value="1"/>
</dbReference>
<reference evidence="1 2" key="1">
    <citation type="submission" date="2014-04" db="EMBL/GenBank/DDBJ databases">
        <title>Aquimarina sp. 22II-S11-z7 Genome Sequencing.</title>
        <authorList>
            <person name="Lai Q."/>
        </authorList>
    </citation>
    <scope>NUCLEOTIDE SEQUENCE [LARGE SCALE GENOMIC DNA]</scope>
    <source>
        <strain evidence="1 2">22II-S11-z7</strain>
    </source>
</reference>
<evidence type="ECO:0000313" key="1">
    <source>
        <dbReference type="EMBL" id="EZH75986.1"/>
    </source>
</evidence>
<dbReference type="RefSeq" id="WP_131248768.1">
    <property type="nucleotide sequence ID" value="NZ_AQRA01000001.1"/>
</dbReference>
<name>A0A023C0Z7_9FLAO</name>
<evidence type="ECO:0000313" key="2">
    <source>
        <dbReference type="Proteomes" id="UP000023541"/>
    </source>
</evidence>
<accession>A0A023C0Z7</accession>
<dbReference type="AlphaFoldDB" id="A0A023C0Z7"/>
<protein>
    <submittedName>
        <fullName evidence="1">Uncharacterized protein</fullName>
    </submittedName>
</protein>
<dbReference type="SUPFAM" id="SSF69635">
    <property type="entry name" value="Type III secretory system chaperone-like"/>
    <property type="match status" value="1"/>
</dbReference>
<keyword evidence="2" id="KW-1185">Reference proteome</keyword>
<dbReference type="EMBL" id="AQRA01000001">
    <property type="protein sequence ID" value="EZH75986.1"/>
    <property type="molecule type" value="Genomic_DNA"/>
</dbReference>
<dbReference type="eggNOG" id="ENOG502Z7S5">
    <property type="taxonomic scope" value="Bacteria"/>
</dbReference>
<proteinExistence type="predicted"/>
<organism evidence="1 2">
    <name type="scientific">Aquimarina atlantica</name>
    <dbReference type="NCBI Taxonomy" id="1317122"/>
    <lineage>
        <taxon>Bacteria</taxon>
        <taxon>Pseudomonadati</taxon>
        <taxon>Bacteroidota</taxon>
        <taxon>Flavobacteriia</taxon>
        <taxon>Flavobacteriales</taxon>
        <taxon>Flavobacteriaceae</taxon>
        <taxon>Aquimarina</taxon>
    </lineage>
</organism>
<gene>
    <name evidence="1" type="ORF">ATO12_04130</name>
</gene>
<dbReference type="Proteomes" id="UP000023541">
    <property type="component" value="Unassembled WGS sequence"/>
</dbReference>
<dbReference type="OrthoDB" id="1097903at2"/>
<sequence>MKEALSFDETLMSSLDTKITVSKWDDTKEAYDQKRYKDVVLNLFDYLDLDIRKKYGNADETYFKIPHGSIIVEISITDTHFNVKAPFLKVGENQKIPLYRKIAEVNFSPLNLSQIKLDNGQLNFLYSTPLHLCEPLKIYYVLKEICHNADNFDDEFISLFDVEQLHDPHIENYSQEVLDTIWEKLNSYLKEADQYIEYFDQTRVGYYNWDIINITLKRIDYLMAPHGKLRTDIENQVNDLYSQDDMQNRIQRGKKFLDTLKNKTKEELLADFYISESFVPTKMRSELEHLKQSWERPYENAKKEIQNKQYIAATLTLLVAFYDFYYYNNIPEDINLKMVNSLKNAAGKEWEASAMSLFNSMENILNGKAVQTSTPKKGFFSKLFG</sequence>